<evidence type="ECO:0000313" key="2">
    <source>
        <dbReference type="EMBL" id="ESW37636.1"/>
    </source>
</evidence>
<name>V7D8R9_9PSED</name>
<evidence type="ECO:0000256" key="1">
    <source>
        <dbReference type="SAM" id="Phobius"/>
    </source>
</evidence>
<feature type="transmembrane region" description="Helical" evidence="1">
    <location>
        <begin position="21"/>
        <end position="48"/>
    </location>
</feature>
<keyword evidence="1" id="KW-0812">Transmembrane</keyword>
<protein>
    <submittedName>
        <fullName evidence="2">Uncharacterized protein</fullName>
    </submittedName>
</protein>
<accession>V7D8R9</accession>
<reference evidence="2 3" key="1">
    <citation type="submission" date="2013-10" db="EMBL/GenBank/DDBJ databases">
        <title>Whole Genome Shotgun Sequence of Pseudomonas taiwanensis SJ9.</title>
        <authorList>
            <person name="Hong S.-J."/>
            <person name="Shin J.-H."/>
        </authorList>
    </citation>
    <scope>NUCLEOTIDE SEQUENCE [LARGE SCALE GENOMIC DNA]</scope>
    <source>
        <strain evidence="2 3">SJ9</strain>
    </source>
</reference>
<comment type="caution">
    <text evidence="2">The sequence shown here is derived from an EMBL/GenBank/DDBJ whole genome shotgun (WGS) entry which is preliminary data.</text>
</comment>
<dbReference type="AlphaFoldDB" id="V7D8R9"/>
<keyword evidence="1" id="KW-0472">Membrane</keyword>
<proteinExistence type="predicted"/>
<dbReference type="EMBL" id="AXUP01000377">
    <property type="protein sequence ID" value="ESW37636.1"/>
    <property type="molecule type" value="Genomic_DNA"/>
</dbReference>
<evidence type="ECO:0000313" key="3">
    <source>
        <dbReference type="Proteomes" id="UP000018511"/>
    </source>
</evidence>
<keyword evidence="1" id="KW-1133">Transmembrane helix</keyword>
<gene>
    <name evidence="2" type="ORF">O164_22835</name>
</gene>
<dbReference type="Proteomes" id="UP000018511">
    <property type="component" value="Unassembled WGS sequence"/>
</dbReference>
<organism evidence="2 3">
    <name type="scientific">Pseudomonas taiwanensis SJ9</name>
    <dbReference type="NCBI Taxonomy" id="1388762"/>
    <lineage>
        <taxon>Bacteria</taxon>
        <taxon>Pseudomonadati</taxon>
        <taxon>Pseudomonadota</taxon>
        <taxon>Gammaproteobacteria</taxon>
        <taxon>Pseudomonadales</taxon>
        <taxon>Pseudomonadaceae</taxon>
        <taxon>Pseudomonas</taxon>
    </lineage>
</organism>
<sequence length="53" mass="5205">MAIQQKGARAAIALALNHRQLAVFATATAAVAALPAFTACLGGTLTVVGKIAA</sequence>